<sequence length="349" mass="39084">MTNVQSPHVSIIIPCRNEAKGIRSCLESVARSDYPKGQLELLVVDGQSDDRTRDIVDEFSQQYPWIRLLENARRITPAALNIGIQSAKGNIVIRMDAHTVYPSDYVSKLIEWLERSGADNVGGVCITQPANESPKAHAIAVGLSHPWGVGNSHFRIGVTEPKWVDHVPFGCYRREVFDRIGLFDERLVRNQDDELNHRLITKGGGRILLVPEIVSYYTARDSLKKLWVMYYQYGYYKPLAVRMLGTVVTMRQLVPSAFVMWLLVTALLAPWSSLMAFFCGIGGTAYILVDLGIGSSVAIKKGVRCGLWSTIVFPILHISYGIGYLKGVLDFLILRKQEASDPFALQLSR</sequence>
<evidence type="ECO:0000313" key="7">
    <source>
        <dbReference type="Proteomes" id="UP000199032"/>
    </source>
</evidence>
<keyword evidence="2 6" id="KW-0328">Glycosyltransferase</keyword>
<protein>
    <submittedName>
        <fullName evidence="6">Putative Succinoglycan biosynthesis protein ExoA</fullName>
        <ecNumber evidence="6">2.4.-.-</ecNumber>
    </submittedName>
</protein>
<evidence type="ECO:0000259" key="5">
    <source>
        <dbReference type="Pfam" id="PF00535"/>
    </source>
</evidence>
<evidence type="ECO:0000256" key="4">
    <source>
        <dbReference type="SAM" id="Phobius"/>
    </source>
</evidence>
<keyword evidence="3 6" id="KW-0808">Transferase</keyword>
<dbReference type="SUPFAM" id="SSF53448">
    <property type="entry name" value="Nucleotide-diphospho-sugar transferases"/>
    <property type="match status" value="1"/>
</dbReference>
<dbReference type="PANTHER" id="PTHR43630">
    <property type="entry name" value="POLY-BETA-1,6-N-ACETYL-D-GLUCOSAMINE SYNTHASE"/>
    <property type="match status" value="1"/>
</dbReference>
<dbReference type="CDD" id="cd02525">
    <property type="entry name" value="Succinoglycan_BP_ExoA"/>
    <property type="match status" value="1"/>
</dbReference>
<dbReference type="AlphaFoldDB" id="A0A0S4LQB6"/>
<dbReference type="EMBL" id="CZQA01000015">
    <property type="protein sequence ID" value="CUS39692.1"/>
    <property type="molecule type" value="Genomic_DNA"/>
</dbReference>
<dbReference type="OrthoDB" id="9810303at2"/>
<keyword evidence="7" id="KW-1185">Reference proteome</keyword>
<gene>
    <name evidence="6" type="ORF">COMA1_90012</name>
</gene>
<evidence type="ECO:0000256" key="2">
    <source>
        <dbReference type="ARBA" id="ARBA00022676"/>
    </source>
</evidence>
<dbReference type="Pfam" id="PF00535">
    <property type="entry name" value="Glycos_transf_2"/>
    <property type="match status" value="1"/>
</dbReference>
<keyword evidence="4" id="KW-0472">Membrane</keyword>
<keyword evidence="4" id="KW-0812">Transmembrane</keyword>
<dbReference type="PANTHER" id="PTHR43630:SF1">
    <property type="entry name" value="POLY-BETA-1,6-N-ACETYL-D-GLUCOSAMINE SYNTHASE"/>
    <property type="match status" value="1"/>
</dbReference>
<dbReference type="GO" id="GO:0016757">
    <property type="term" value="F:glycosyltransferase activity"/>
    <property type="evidence" value="ECO:0007669"/>
    <property type="project" value="UniProtKB-KW"/>
</dbReference>
<keyword evidence="4" id="KW-1133">Transmembrane helix</keyword>
<organism evidence="6 7">
    <name type="scientific">Candidatus Nitrospira nitrosa</name>
    <dbReference type="NCBI Taxonomy" id="1742972"/>
    <lineage>
        <taxon>Bacteria</taxon>
        <taxon>Pseudomonadati</taxon>
        <taxon>Nitrospirota</taxon>
        <taxon>Nitrospiria</taxon>
        <taxon>Nitrospirales</taxon>
        <taxon>Nitrospiraceae</taxon>
        <taxon>Nitrospira</taxon>
    </lineage>
</organism>
<accession>A0A0S4LQB6</accession>
<dbReference type="InterPro" id="IPR001173">
    <property type="entry name" value="Glyco_trans_2-like"/>
</dbReference>
<comment type="similarity">
    <text evidence="1">Belongs to the glycosyltransferase 2 family.</text>
</comment>
<feature type="transmembrane region" description="Helical" evidence="4">
    <location>
        <begin position="305"/>
        <end position="325"/>
    </location>
</feature>
<name>A0A0S4LQB6_9BACT</name>
<dbReference type="InterPro" id="IPR029044">
    <property type="entry name" value="Nucleotide-diphossugar_trans"/>
</dbReference>
<reference evidence="6 7" key="1">
    <citation type="submission" date="2015-10" db="EMBL/GenBank/DDBJ databases">
        <authorList>
            <person name="Gilbert D.G."/>
        </authorList>
    </citation>
    <scope>NUCLEOTIDE SEQUENCE [LARGE SCALE GENOMIC DNA]</scope>
    <source>
        <strain evidence="6">COMA1</strain>
    </source>
</reference>
<dbReference type="STRING" id="1742972.COMA1_90012"/>
<dbReference type="RefSeq" id="WP_090751331.1">
    <property type="nucleotide sequence ID" value="NZ_CZQA01000015.1"/>
</dbReference>
<dbReference type="Proteomes" id="UP000199032">
    <property type="component" value="Unassembled WGS sequence"/>
</dbReference>
<feature type="transmembrane region" description="Helical" evidence="4">
    <location>
        <begin position="275"/>
        <end position="293"/>
    </location>
</feature>
<dbReference type="Gene3D" id="3.90.550.10">
    <property type="entry name" value="Spore Coat Polysaccharide Biosynthesis Protein SpsA, Chain A"/>
    <property type="match status" value="1"/>
</dbReference>
<proteinExistence type="inferred from homology"/>
<evidence type="ECO:0000313" key="6">
    <source>
        <dbReference type="EMBL" id="CUS39692.1"/>
    </source>
</evidence>
<evidence type="ECO:0000256" key="1">
    <source>
        <dbReference type="ARBA" id="ARBA00006739"/>
    </source>
</evidence>
<feature type="domain" description="Glycosyltransferase 2-like" evidence="5">
    <location>
        <begin position="10"/>
        <end position="180"/>
    </location>
</feature>
<dbReference type="EC" id="2.4.-.-" evidence="6"/>
<evidence type="ECO:0000256" key="3">
    <source>
        <dbReference type="ARBA" id="ARBA00022679"/>
    </source>
</evidence>